<evidence type="ECO:0000256" key="3">
    <source>
        <dbReference type="ARBA" id="ARBA00022729"/>
    </source>
</evidence>
<dbReference type="Proteomes" id="UP000321612">
    <property type="component" value="Unassembled WGS sequence"/>
</dbReference>
<dbReference type="GO" id="GO:0008234">
    <property type="term" value="F:cysteine-type peptidase activity"/>
    <property type="evidence" value="ECO:0007669"/>
    <property type="project" value="UniProtKB-KW"/>
</dbReference>
<evidence type="ECO:0000256" key="7">
    <source>
        <dbReference type="SAM" id="SignalP"/>
    </source>
</evidence>
<evidence type="ECO:0000259" key="8">
    <source>
        <dbReference type="Pfam" id="PF13734"/>
    </source>
</evidence>
<name>A0A5C8GJC3_9BACT</name>
<evidence type="ECO:0000256" key="5">
    <source>
        <dbReference type="ARBA" id="ARBA00022807"/>
    </source>
</evidence>
<dbReference type="InterPro" id="IPR025896">
    <property type="entry name" value="Spi_Prtas-inh"/>
</dbReference>
<dbReference type="Pfam" id="PF13734">
    <property type="entry name" value="Inhibitor_I69"/>
    <property type="match status" value="1"/>
</dbReference>
<dbReference type="Gene3D" id="3.30.910.30">
    <property type="entry name" value="Peptidase C10 family"/>
    <property type="match status" value="1"/>
</dbReference>
<reference evidence="10" key="1">
    <citation type="submission" date="2019-05" db="EMBL/GenBank/DDBJ databases">
        <title>Prevotella brunnea sp. nov., isolated from a wound of a patient.</title>
        <authorList>
            <person name="Buhl M."/>
        </authorList>
    </citation>
    <scope>NUCLEOTIDE SEQUENCE [LARGE SCALE GENOMIC DNA]</scope>
    <source>
        <strain evidence="10">A2672</strain>
    </source>
</reference>
<dbReference type="Gene3D" id="2.60.40.10">
    <property type="entry name" value="Immunoglobulins"/>
    <property type="match status" value="1"/>
</dbReference>
<keyword evidence="10" id="KW-1185">Reference proteome</keyword>
<keyword evidence="4" id="KW-0378">Hydrolase</keyword>
<dbReference type="Gene3D" id="3.90.70.50">
    <property type="entry name" value="Peptidase C10, streptopain"/>
    <property type="match status" value="1"/>
</dbReference>
<comment type="similarity">
    <text evidence="1">Belongs to the peptidase C10 family.</text>
</comment>
<dbReference type="AlphaFoldDB" id="A0A5C8GJC3"/>
<dbReference type="EMBL" id="SDIK01000044">
    <property type="protein sequence ID" value="TXJ62071.1"/>
    <property type="molecule type" value="Genomic_DNA"/>
</dbReference>
<organism evidence="9 10">
    <name type="scientific">Prevotella brunnea</name>
    <dbReference type="NCBI Taxonomy" id="2508867"/>
    <lineage>
        <taxon>Bacteria</taxon>
        <taxon>Pseudomonadati</taxon>
        <taxon>Bacteroidota</taxon>
        <taxon>Bacteroidia</taxon>
        <taxon>Bacteroidales</taxon>
        <taxon>Prevotellaceae</taxon>
        <taxon>Prevotella</taxon>
    </lineage>
</organism>
<evidence type="ECO:0000256" key="1">
    <source>
        <dbReference type="ARBA" id="ARBA00009693"/>
    </source>
</evidence>
<feature type="active site" description="Nucleophile" evidence="6">
    <location>
        <position position="180"/>
    </location>
</feature>
<dbReference type="InterPro" id="IPR013783">
    <property type="entry name" value="Ig-like_fold"/>
</dbReference>
<dbReference type="SUPFAM" id="SSF54001">
    <property type="entry name" value="Cysteine proteinases"/>
    <property type="match status" value="1"/>
</dbReference>
<evidence type="ECO:0000313" key="9">
    <source>
        <dbReference type="EMBL" id="TXJ62071.1"/>
    </source>
</evidence>
<evidence type="ECO:0000256" key="6">
    <source>
        <dbReference type="PIRSR" id="PIRSR600200-1"/>
    </source>
</evidence>
<dbReference type="InterPro" id="IPR044934">
    <property type="entry name" value="Streptopain_sf"/>
</dbReference>
<dbReference type="PRINTS" id="PR00797">
    <property type="entry name" value="STREPTOPAIN"/>
</dbReference>
<evidence type="ECO:0000313" key="10">
    <source>
        <dbReference type="Proteomes" id="UP000321612"/>
    </source>
</evidence>
<feature type="active site" description="Proton acceptor" evidence="6">
    <location>
        <position position="324"/>
    </location>
</feature>
<protein>
    <recommendedName>
        <fullName evidence="8">Spi protease inhibitor domain-containing protein</fullName>
    </recommendedName>
</protein>
<feature type="domain" description="Spi protease inhibitor" evidence="8">
    <location>
        <begin position="22"/>
        <end position="122"/>
    </location>
</feature>
<accession>A0A5C8GJC3</accession>
<evidence type="ECO:0000256" key="4">
    <source>
        <dbReference type="ARBA" id="ARBA00022801"/>
    </source>
</evidence>
<feature type="signal peptide" evidence="7">
    <location>
        <begin position="1"/>
        <end position="22"/>
    </location>
</feature>
<gene>
    <name evidence="9" type="ORF">ETF27_06085</name>
</gene>
<dbReference type="InterPro" id="IPR038765">
    <property type="entry name" value="Papain-like_cys_pep_sf"/>
</dbReference>
<keyword evidence="3 7" id="KW-0732">Signal</keyword>
<feature type="chain" id="PRO_5022862330" description="Spi protease inhibitor domain-containing protein" evidence="7">
    <location>
        <begin position="23"/>
        <end position="1093"/>
    </location>
</feature>
<comment type="caution">
    <text evidence="9">The sequence shown here is derived from an EMBL/GenBank/DDBJ whole genome shotgun (WGS) entry which is preliminary data.</text>
</comment>
<keyword evidence="5" id="KW-0788">Thiol protease</keyword>
<proteinExistence type="inferred from homology"/>
<keyword evidence="2" id="KW-0645">Protease</keyword>
<dbReference type="InterPro" id="IPR000200">
    <property type="entry name" value="Peptidase_C10"/>
</dbReference>
<dbReference type="GO" id="GO:0006508">
    <property type="term" value="P:proteolysis"/>
    <property type="evidence" value="ECO:0007669"/>
    <property type="project" value="UniProtKB-KW"/>
</dbReference>
<evidence type="ECO:0000256" key="2">
    <source>
        <dbReference type="ARBA" id="ARBA00022670"/>
    </source>
</evidence>
<sequence length="1093" mass="119340">MYDNMKKCLFFIGLLVSLFTTAAPVDQATALKQAMSFLNSGQRGKASKNAKIRRVVPNLAPATEGNSSHYYIFNVGDNEGFVIVSGDDRTRQILGYSDQGAFDKENVPDGLQYLLSVYDNEIGHLDEFIAQHGVSKVRKAPVQTKASIAPLCTAMWNQAAPYNDACPISEGETEKSVTGCVATAMSIVMNYHKWPKSVPAIPAYTSSAKKHYDATTAFTVDWNNMRDIYKSGQYSSGEGNAVAQLMRAVGQAVEMNYSYKSSGAAGFMIAPALVKYFGYDAVTTKRINRNEYESQNEWNDIIYNELKEKRPVVYCGVTPSGGGHCFVCDGYAEGDYFHINWGWGGMVNGYYVISLLNPPASGIGGFSGGYSMGQLAIVGMKPGSGDTGGDEVDDAQRLTVASFSYSNSDLRGTRSGVSSNFTIFEPGSSLNPYTLRNDMSVQVNAKYGVGVYDAGGNLVAKLLESGMKTWGSGTSFKHTSQFKQTSWGAGLQPGNYKVKPISFVSGPDKWYPCVDADKYAYDMVITETSYVMTRAAAPVGKAALFVENIELGGNLRVGTAQTAAVTIKNQGTKEFSDNVNLVNYDGYTTTIASAPLTLAPGETEILTINNCVFDVAKDYHLRIARGEFNDPVVRGSKEIDVTIAPKTAIAPDVQIIVNEPDPTTKKFFGQRLSGKVVFTNNNNEEYWDRINVNVVHKNGTSLKFVSSKNDIVRIPAHEKLEVPFDLSGLMGENYYFVGTLVYQGKDPITPAATSDTYQCKAGVGIYHADGTVQYVNPASTLDFSNATAVNFEDLGSSLPASFTPSDNANCLYFTNRYQTVGASLEGKNIVKDRKAENISIDAAKDFYTPYDFTVKKIVYERTFTKGNPGNKKGWETIMLPFDVTKVTLKEEPTKQLTWFTPTNNSKGAANFWLMDFVQEDGAKVYYQHADKFEANHPYIIAVPATSSKWSNEWVLVNKPMLFEGENALVVANVRAQLNGTDYKFVGTLPTKQFDNIYKLNTAGDNFELTASATVKAFNAYFIDGGTSGASHAKALQIGFINPNGIEEITTDNIIGRGNGAIYNLNGMKVAESSKELPSLPHGIYIVNGKKIVR</sequence>
<dbReference type="Pfam" id="PF01640">
    <property type="entry name" value="Peptidase_C10"/>
    <property type="match status" value="1"/>
</dbReference>